<keyword evidence="1" id="KW-0812">Transmembrane</keyword>
<feature type="transmembrane region" description="Helical" evidence="1">
    <location>
        <begin position="229"/>
        <end position="249"/>
    </location>
</feature>
<dbReference type="GO" id="GO:0140359">
    <property type="term" value="F:ABC-type transporter activity"/>
    <property type="evidence" value="ECO:0007669"/>
    <property type="project" value="InterPro"/>
</dbReference>
<gene>
    <name evidence="2" type="ORF">D1970_15885</name>
</gene>
<reference evidence="2 3" key="1">
    <citation type="submission" date="2018-08" db="EMBL/GenBank/DDBJ databases">
        <title>Bacillus jemisoniae sp. nov., Bacillus chryseoplanitiae sp. nov., Bacillus resnikiae sp. nov., and Bacillus frankliniae sp. nov., isolated from Viking spacecraft and associated surfaces.</title>
        <authorList>
            <person name="Seuylemezian A."/>
            <person name="Vaishampayan P."/>
        </authorList>
    </citation>
    <scope>NUCLEOTIDE SEQUENCE [LARGE SCALE GENOMIC DNA]</scope>
    <source>
        <strain evidence="2 3">JJ-247</strain>
    </source>
</reference>
<dbReference type="Proteomes" id="UP000265816">
    <property type="component" value="Unassembled WGS sequence"/>
</dbReference>
<feature type="transmembrane region" description="Helical" evidence="1">
    <location>
        <begin position="179"/>
        <end position="199"/>
    </location>
</feature>
<dbReference type="EMBL" id="QWVT01000028">
    <property type="protein sequence ID" value="RID83364.1"/>
    <property type="molecule type" value="Genomic_DNA"/>
</dbReference>
<dbReference type="Pfam" id="PF12730">
    <property type="entry name" value="ABC2_membrane_4"/>
    <property type="match status" value="1"/>
</dbReference>
<feature type="transmembrane region" description="Helical" evidence="1">
    <location>
        <begin position="112"/>
        <end position="139"/>
    </location>
</feature>
<proteinExistence type="predicted"/>
<dbReference type="PANTHER" id="PTHR37305:SF1">
    <property type="entry name" value="MEMBRANE PROTEIN"/>
    <property type="match status" value="1"/>
</dbReference>
<comment type="caution">
    <text evidence="2">The sequence shown here is derived from an EMBL/GenBank/DDBJ whole genome shotgun (WGS) entry which is preliminary data.</text>
</comment>
<sequence>MKPFIAFTKKEMLEYSRSYKIFIFLILFAILGMLSPLSAVFMDDILENFMPKGVKIEITDPTNLDSWMQFFKNGTQTGLMIMVILFSGMMAKEYEKSTLINMVTKGLSRKTVVLSKFTAALILWTVSYWLCFLITLAYTKYYFPDGKTANLGLAVFSLYVFGIMLIAVLLLGAVTFKNVYGPLLLTGGFTLILFLVNIFPKAAEWNPLQLANSNMRVVQGILKLSDLKYSLLTAAIVVAVSLVSSLKIFDRKGL</sequence>
<dbReference type="RefSeq" id="WP_119113859.1">
    <property type="nucleotide sequence ID" value="NZ_CBCSEO010000024.1"/>
</dbReference>
<accession>A0A398B212</accession>
<dbReference type="OrthoDB" id="4187110at2"/>
<feature type="transmembrane region" description="Helical" evidence="1">
    <location>
        <begin position="21"/>
        <end position="42"/>
    </location>
</feature>
<feature type="transmembrane region" description="Helical" evidence="1">
    <location>
        <begin position="74"/>
        <end position="91"/>
    </location>
</feature>
<keyword evidence="1" id="KW-0472">Membrane</keyword>
<dbReference type="AlphaFoldDB" id="A0A398B212"/>
<organism evidence="2 3">
    <name type="scientific">Mesobacillus zeae</name>
    <dbReference type="NCBI Taxonomy" id="1917180"/>
    <lineage>
        <taxon>Bacteria</taxon>
        <taxon>Bacillati</taxon>
        <taxon>Bacillota</taxon>
        <taxon>Bacilli</taxon>
        <taxon>Bacillales</taxon>
        <taxon>Bacillaceae</taxon>
        <taxon>Mesobacillus</taxon>
    </lineage>
</organism>
<dbReference type="GO" id="GO:0005886">
    <property type="term" value="C:plasma membrane"/>
    <property type="evidence" value="ECO:0007669"/>
    <property type="project" value="UniProtKB-SubCell"/>
</dbReference>
<feature type="transmembrane region" description="Helical" evidence="1">
    <location>
        <begin position="151"/>
        <end position="172"/>
    </location>
</feature>
<evidence type="ECO:0000313" key="3">
    <source>
        <dbReference type="Proteomes" id="UP000265816"/>
    </source>
</evidence>
<dbReference type="PANTHER" id="PTHR37305">
    <property type="entry name" value="INTEGRAL MEMBRANE PROTEIN-RELATED"/>
    <property type="match status" value="1"/>
</dbReference>
<protein>
    <submittedName>
        <fullName evidence="2">ABC transporter permease</fullName>
    </submittedName>
</protein>
<evidence type="ECO:0000256" key="1">
    <source>
        <dbReference type="SAM" id="Phobius"/>
    </source>
</evidence>
<evidence type="ECO:0000313" key="2">
    <source>
        <dbReference type="EMBL" id="RID83364.1"/>
    </source>
</evidence>
<keyword evidence="1" id="KW-1133">Transmembrane helix</keyword>
<keyword evidence="3" id="KW-1185">Reference proteome</keyword>
<name>A0A398B212_9BACI</name>